<organism evidence="1 2">
    <name type="scientific">Microdochium trichocladiopsis</name>
    <dbReference type="NCBI Taxonomy" id="1682393"/>
    <lineage>
        <taxon>Eukaryota</taxon>
        <taxon>Fungi</taxon>
        <taxon>Dikarya</taxon>
        <taxon>Ascomycota</taxon>
        <taxon>Pezizomycotina</taxon>
        <taxon>Sordariomycetes</taxon>
        <taxon>Xylariomycetidae</taxon>
        <taxon>Xylariales</taxon>
        <taxon>Microdochiaceae</taxon>
        <taxon>Microdochium</taxon>
    </lineage>
</organism>
<accession>A0A9P8Y5Q7</accession>
<dbReference type="AlphaFoldDB" id="A0A9P8Y5Q7"/>
<reference evidence="1" key="1">
    <citation type="journal article" date="2021" name="Nat. Commun.">
        <title>Genetic determinants of endophytism in the Arabidopsis root mycobiome.</title>
        <authorList>
            <person name="Mesny F."/>
            <person name="Miyauchi S."/>
            <person name="Thiergart T."/>
            <person name="Pickel B."/>
            <person name="Atanasova L."/>
            <person name="Karlsson M."/>
            <person name="Huettel B."/>
            <person name="Barry K.W."/>
            <person name="Haridas S."/>
            <person name="Chen C."/>
            <person name="Bauer D."/>
            <person name="Andreopoulos W."/>
            <person name="Pangilinan J."/>
            <person name="LaButti K."/>
            <person name="Riley R."/>
            <person name="Lipzen A."/>
            <person name="Clum A."/>
            <person name="Drula E."/>
            <person name="Henrissat B."/>
            <person name="Kohler A."/>
            <person name="Grigoriev I.V."/>
            <person name="Martin F.M."/>
            <person name="Hacquard S."/>
        </authorList>
    </citation>
    <scope>NUCLEOTIDE SEQUENCE</scope>
    <source>
        <strain evidence="1">MPI-CAGE-CH-0230</strain>
    </source>
</reference>
<proteinExistence type="predicted"/>
<keyword evidence="2" id="KW-1185">Reference proteome</keyword>
<comment type="caution">
    <text evidence="1">The sequence shown here is derived from an EMBL/GenBank/DDBJ whole genome shotgun (WGS) entry which is preliminary data.</text>
</comment>
<dbReference type="GeneID" id="70183413"/>
<dbReference type="Proteomes" id="UP000756346">
    <property type="component" value="Unassembled WGS sequence"/>
</dbReference>
<sequence>MGSCFVRTIQRHGIRPRQAKRQNRGSWWSGAKGTGAIAGAKLAGHWSPAGAWSFCCPSAGPLLICSCFPFPAKQSARAINVLIGRHDGSPSRDSLIYAVLRSSITHVLEHQYPDRHWDQLLEAPRIPGPVKLASVEACEEKGAQRGRDMTLPWRVRDKTSLELGDMTDATNLDALSPLSPRYLHRV</sequence>
<evidence type="ECO:0000313" key="2">
    <source>
        <dbReference type="Proteomes" id="UP000756346"/>
    </source>
</evidence>
<dbReference type="RefSeq" id="XP_046012501.1">
    <property type="nucleotide sequence ID" value="XM_046153867.1"/>
</dbReference>
<name>A0A9P8Y5Q7_9PEZI</name>
<protein>
    <submittedName>
        <fullName evidence="1">Uncharacterized protein</fullName>
    </submittedName>
</protein>
<evidence type="ECO:0000313" key="1">
    <source>
        <dbReference type="EMBL" id="KAH7030821.1"/>
    </source>
</evidence>
<dbReference type="EMBL" id="JAGTJQ010000005">
    <property type="protein sequence ID" value="KAH7030821.1"/>
    <property type="molecule type" value="Genomic_DNA"/>
</dbReference>
<gene>
    <name evidence="1" type="ORF">B0I36DRAFT_322534</name>
</gene>